<name>A0A645FU51_9ZZZZ</name>
<reference evidence="2" key="1">
    <citation type="submission" date="2019-08" db="EMBL/GenBank/DDBJ databases">
        <authorList>
            <person name="Kucharzyk K."/>
            <person name="Murdoch R.W."/>
            <person name="Higgins S."/>
            <person name="Loffler F."/>
        </authorList>
    </citation>
    <scope>NUCLEOTIDE SEQUENCE</scope>
</reference>
<feature type="transmembrane region" description="Helical" evidence="1">
    <location>
        <begin position="125"/>
        <end position="146"/>
    </location>
</feature>
<proteinExistence type="predicted"/>
<organism evidence="2">
    <name type="scientific">bioreactor metagenome</name>
    <dbReference type="NCBI Taxonomy" id="1076179"/>
    <lineage>
        <taxon>unclassified sequences</taxon>
        <taxon>metagenomes</taxon>
        <taxon>ecological metagenomes</taxon>
    </lineage>
</organism>
<evidence type="ECO:0000313" key="2">
    <source>
        <dbReference type="EMBL" id="MPN17360.1"/>
    </source>
</evidence>
<protein>
    <submittedName>
        <fullName evidence="2">Flagellar regulator flk</fullName>
    </submittedName>
</protein>
<keyword evidence="1" id="KW-0812">Transmembrane</keyword>
<dbReference type="AlphaFoldDB" id="A0A645FU51"/>
<keyword evidence="2" id="KW-0282">Flagellum</keyword>
<gene>
    <name evidence="2" type="primary">flk</name>
    <name evidence="2" type="ORF">SDC9_164713</name>
</gene>
<evidence type="ECO:0000256" key="1">
    <source>
        <dbReference type="SAM" id="Phobius"/>
    </source>
</evidence>
<accession>A0A645FU51</accession>
<keyword evidence="1" id="KW-0472">Membrane</keyword>
<keyword evidence="1" id="KW-1133">Transmembrane helix</keyword>
<comment type="caution">
    <text evidence="2">The sequence shown here is derived from an EMBL/GenBank/DDBJ whole genome shotgun (WGS) entry which is preliminary data.</text>
</comment>
<keyword evidence="2" id="KW-0969">Cilium</keyword>
<sequence length="147" mass="16708">MIWQSMLELSGVKSGELIPAKQFTHLVTWLQARQTLSLQSAPTLQTLQAALKLPLEPNELTAIKEYAQQTYQIQPQSILTTVQVQDLLNQIFLRRVERERELSDPRHLQPIYSPFAPMIETVKSLSARPGLLFVALMIALAIFWLVA</sequence>
<dbReference type="EMBL" id="VSSQ01064468">
    <property type="protein sequence ID" value="MPN17360.1"/>
    <property type="molecule type" value="Genomic_DNA"/>
</dbReference>
<keyword evidence="2" id="KW-0966">Cell projection</keyword>